<dbReference type="InterPro" id="IPR015045">
    <property type="entry name" value="MPT-1-like_LmxM"/>
</dbReference>
<proteinExistence type="predicted"/>
<evidence type="ECO:0008006" key="3">
    <source>
        <dbReference type="Google" id="ProtNLM"/>
    </source>
</evidence>
<dbReference type="Pfam" id="PF08950">
    <property type="entry name" value="DUF1861"/>
    <property type="match status" value="1"/>
</dbReference>
<dbReference type="PATRIC" id="fig|1618390.3.peg.57"/>
<evidence type="ECO:0000313" key="1">
    <source>
        <dbReference type="EMBL" id="KKS94916.1"/>
    </source>
</evidence>
<reference evidence="1 2" key="1">
    <citation type="journal article" date="2015" name="Nature">
        <title>rRNA introns, odd ribosomes, and small enigmatic genomes across a large radiation of phyla.</title>
        <authorList>
            <person name="Brown C.T."/>
            <person name="Hug L.A."/>
            <person name="Thomas B.C."/>
            <person name="Sharon I."/>
            <person name="Castelle C.J."/>
            <person name="Singh A."/>
            <person name="Wilkins M.J."/>
            <person name="Williams K.H."/>
            <person name="Banfield J.F."/>
        </authorList>
    </citation>
    <scope>NUCLEOTIDE SEQUENCE [LARGE SCALE GENOMIC DNA]</scope>
</reference>
<accession>A0A0G1FII7</accession>
<dbReference type="InterPro" id="IPR023296">
    <property type="entry name" value="Glyco_hydro_beta-prop_sf"/>
</dbReference>
<dbReference type="EMBL" id="LCFK01000001">
    <property type="protein sequence ID" value="KKS94916.1"/>
    <property type="molecule type" value="Genomic_DNA"/>
</dbReference>
<dbReference type="AlphaFoldDB" id="A0A0G1FII7"/>
<comment type="caution">
    <text evidence="1">The sequence shown here is derived from an EMBL/GenBank/DDBJ whole genome shotgun (WGS) entry which is preliminary data.</text>
</comment>
<protein>
    <recommendedName>
        <fullName evidence="3">DUF1861 family protein</fullName>
    </recommendedName>
</protein>
<sequence length="335" mass="37235">MDRIEKESSVVVAPGIPELIDIHNREKNLPVGVLLKFNLGENLKGYSVYNPSPIEINGNKYLLGRVENRKSEKGAMVMLFSENEKGEWDIVEDAPVFKNTQDPFFCGIVDGFRIMGGVQTYEEEGNPYRTVIYSFKEDLSELVVKGDLVEPFFVGPEKMKGVRLIQRKNGKIGVFTRPQGDDYGGRGKIGYFEINSLDDLNKELFNKDNNKLIPGVFVERTGGEDEWGGVNSLYLLNDGRIGVLAHIADFGPDGKKNYHAISFIFDPDNNSVSELKIIATADQFPATESKMSHLGGVVYVGGAVPLNEDKVRLFVGVADAESGYIDIDHPFKDLM</sequence>
<dbReference type="PANTHER" id="PTHR37036">
    <property type="match status" value="1"/>
</dbReference>
<dbReference type="Proteomes" id="UP000033980">
    <property type="component" value="Unassembled WGS sequence"/>
</dbReference>
<organism evidence="1 2">
    <name type="scientific">Candidatus Collierbacteria bacterium GW2011_GWC2_43_12</name>
    <dbReference type="NCBI Taxonomy" id="1618390"/>
    <lineage>
        <taxon>Bacteria</taxon>
        <taxon>Candidatus Collieribacteriota</taxon>
    </lineage>
</organism>
<name>A0A0G1FII7_9BACT</name>
<gene>
    <name evidence="1" type="ORF">UV68_C0001G0057</name>
</gene>
<evidence type="ECO:0000313" key="2">
    <source>
        <dbReference type="Proteomes" id="UP000033980"/>
    </source>
</evidence>
<dbReference type="Gene3D" id="2.115.10.20">
    <property type="entry name" value="Glycosyl hydrolase domain, family 43"/>
    <property type="match status" value="1"/>
</dbReference>
<dbReference type="SUPFAM" id="SSF75005">
    <property type="entry name" value="Arabinanase/levansucrase/invertase"/>
    <property type="match status" value="1"/>
</dbReference>
<dbReference type="PANTHER" id="PTHR37036:SF2">
    <property type="entry name" value="DUF1861 FAMILY PROTEIN"/>
    <property type="match status" value="1"/>
</dbReference>